<feature type="transmembrane region" description="Helical" evidence="10">
    <location>
        <begin position="71"/>
        <end position="90"/>
    </location>
</feature>
<dbReference type="STRING" id="94128.A0A2A3E2Z4"/>
<keyword evidence="6 10" id="KW-1133">Transmembrane helix</keyword>
<dbReference type="EC" id="2.3.1.199" evidence="10"/>
<comment type="catalytic activity">
    <reaction evidence="10">
        <text>a very-long-chain acyl-CoA + malonyl-CoA + H(+) = a very-long-chain 3-oxoacyl-CoA + CO2 + CoA</text>
        <dbReference type="Rhea" id="RHEA:32727"/>
        <dbReference type="ChEBI" id="CHEBI:15378"/>
        <dbReference type="ChEBI" id="CHEBI:16526"/>
        <dbReference type="ChEBI" id="CHEBI:57287"/>
        <dbReference type="ChEBI" id="CHEBI:57384"/>
        <dbReference type="ChEBI" id="CHEBI:90725"/>
        <dbReference type="ChEBI" id="CHEBI:90736"/>
        <dbReference type="EC" id="2.3.1.199"/>
    </reaction>
</comment>
<accession>A0A2A3E2Z4</accession>
<dbReference type="Proteomes" id="UP000242457">
    <property type="component" value="Unassembled WGS sequence"/>
</dbReference>
<dbReference type="GO" id="GO:0034626">
    <property type="term" value="P:fatty acid elongation, polyunsaturated fatty acid"/>
    <property type="evidence" value="ECO:0007669"/>
    <property type="project" value="TreeGrafter"/>
</dbReference>
<dbReference type="GO" id="GO:0042761">
    <property type="term" value="P:very long-chain fatty acid biosynthetic process"/>
    <property type="evidence" value="ECO:0007669"/>
    <property type="project" value="TreeGrafter"/>
</dbReference>
<name>A0A2A3E2Z4_APICC</name>
<dbReference type="Pfam" id="PF01151">
    <property type="entry name" value="ELO"/>
    <property type="match status" value="1"/>
</dbReference>
<keyword evidence="5 10" id="KW-0276">Fatty acid metabolism</keyword>
<dbReference type="GO" id="GO:0034625">
    <property type="term" value="P:fatty acid elongation, monounsaturated fatty acid"/>
    <property type="evidence" value="ECO:0007669"/>
    <property type="project" value="TreeGrafter"/>
</dbReference>
<dbReference type="InterPro" id="IPR030457">
    <property type="entry name" value="ELO_CS"/>
</dbReference>
<keyword evidence="4 10" id="KW-0812">Transmembrane</keyword>
<dbReference type="PROSITE" id="PS01188">
    <property type="entry name" value="ELO"/>
    <property type="match status" value="1"/>
</dbReference>
<evidence type="ECO:0000256" key="1">
    <source>
        <dbReference type="ARBA" id="ARBA00004141"/>
    </source>
</evidence>
<feature type="transmembrane region" description="Helical" evidence="10">
    <location>
        <begin position="148"/>
        <end position="166"/>
    </location>
</feature>
<feature type="transmembrane region" description="Helical" evidence="10">
    <location>
        <begin position="202"/>
        <end position="228"/>
    </location>
</feature>
<dbReference type="GO" id="GO:0009922">
    <property type="term" value="F:fatty acid elongase activity"/>
    <property type="evidence" value="ECO:0007669"/>
    <property type="project" value="UniProtKB-EC"/>
</dbReference>
<keyword evidence="7 10" id="KW-0443">Lipid metabolism</keyword>
<feature type="transmembrane region" description="Helical" evidence="10">
    <location>
        <begin position="120"/>
        <end position="141"/>
    </location>
</feature>
<keyword evidence="9 10" id="KW-0275">Fatty acid biosynthesis</keyword>
<evidence type="ECO:0000256" key="3">
    <source>
        <dbReference type="ARBA" id="ARBA00022679"/>
    </source>
</evidence>
<dbReference type="InterPro" id="IPR002076">
    <property type="entry name" value="ELO_fam"/>
</dbReference>
<evidence type="ECO:0000256" key="4">
    <source>
        <dbReference type="ARBA" id="ARBA00022692"/>
    </source>
</evidence>
<evidence type="ECO:0000256" key="9">
    <source>
        <dbReference type="ARBA" id="ARBA00023160"/>
    </source>
</evidence>
<evidence type="ECO:0000256" key="6">
    <source>
        <dbReference type="ARBA" id="ARBA00022989"/>
    </source>
</evidence>
<dbReference type="GO" id="GO:0005789">
    <property type="term" value="C:endoplasmic reticulum membrane"/>
    <property type="evidence" value="ECO:0007669"/>
    <property type="project" value="TreeGrafter"/>
</dbReference>
<comment type="subcellular location">
    <subcellularLocation>
        <location evidence="1">Membrane</location>
        <topology evidence="1">Multi-pass membrane protein</topology>
    </subcellularLocation>
</comment>
<protein>
    <recommendedName>
        <fullName evidence="10">Elongation of very long chain fatty acids protein</fullName>
        <ecNumber evidence="10">2.3.1.199</ecNumber>
    </recommendedName>
    <alternativeName>
        <fullName evidence="10">Very-long-chain 3-oxoacyl-CoA synthase</fullName>
    </alternativeName>
</protein>
<evidence type="ECO:0000256" key="7">
    <source>
        <dbReference type="ARBA" id="ARBA00023098"/>
    </source>
</evidence>
<keyword evidence="2 10" id="KW-0444">Lipid biosynthesis</keyword>
<evidence type="ECO:0000256" key="10">
    <source>
        <dbReference type="RuleBase" id="RU361115"/>
    </source>
</evidence>
<dbReference type="OrthoDB" id="10259681at2759"/>
<reference evidence="11 12" key="1">
    <citation type="submission" date="2014-07" db="EMBL/GenBank/DDBJ databases">
        <title>Genomic and transcriptomic analysis on Apis cerana provide comprehensive insights into honey bee biology.</title>
        <authorList>
            <person name="Diao Q."/>
            <person name="Sun L."/>
            <person name="Zheng H."/>
            <person name="Zheng H."/>
            <person name="Xu S."/>
            <person name="Wang S."/>
            <person name="Zeng Z."/>
            <person name="Hu F."/>
            <person name="Su S."/>
            <person name="Wu J."/>
        </authorList>
    </citation>
    <scope>NUCLEOTIDE SEQUENCE [LARGE SCALE GENOMIC DNA]</scope>
    <source>
        <tissue evidence="11">Pupae without intestine</tissue>
    </source>
</reference>
<dbReference type="PANTHER" id="PTHR11157:SF17">
    <property type="entry name" value="ELONGATION OF VERY LONG CHAIN FATTY ACIDS PROTEIN 6"/>
    <property type="match status" value="1"/>
</dbReference>
<evidence type="ECO:0000256" key="2">
    <source>
        <dbReference type="ARBA" id="ARBA00022516"/>
    </source>
</evidence>
<keyword evidence="3 10" id="KW-0808">Transferase</keyword>
<sequence>MKNLSYTEVVTTPNYLYVFNFEKNFVYMETKRWMQNNSTNSIYYCIIYVILVFGGKYYMSKRQRFNLRGALILWSSLLSLFSIIGLFRTLPEMIHILTHYSFYHSVCIPSFIEQDVVSGFWSWMFALSKLLEFGDTIFIVLRKQKLIFLHWYHHITVLLYTWFSYADNIASARWFMVLNYFVHSIMYSYYALKAMRYKTPVFIPMLITILQITQMILGCVISIMSYHYLESHKECKNSRIHMIFSILMYLSYFILFCKFFYKSYIDKNGKFQKKFTINGTMDHKKFKAN</sequence>
<comment type="similarity">
    <text evidence="10">Belongs to the ELO family.</text>
</comment>
<evidence type="ECO:0000313" key="11">
    <source>
        <dbReference type="EMBL" id="PBC25509.1"/>
    </source>
</evidence>
<evidence type="ECO:0000256" key="8">
    <source>
        <dbReference type="ARBA" id="ARBA00023136"/>
    </source>
</evidence>
<keyword evidence="12" id="KW-1185">Reference proteome</keyword>
<dbReference type="EMBL" id="KZ288456">
    <property type="protein sequence ID" value="PBC25509.1"/>
    <property type="molecule type" value="Genomic_DNA"/>
</dbReference>
<feature type="transmembrane region" description="Helical" evidence="10">
    <location>
        <begin position="172"/>
        <end position="190"/>
    </location>
</feature>
<proteinExistence type="inferred from homology"/>
<evidence type="ECO:0000256" key="5">
    <source>
        <dbReference type="ARBA" id="ARBA00022832"/>
    </source>
</evidence>
<feature type="transmembrane region" description="Helical" evidence="10">
    <location>
        <begin position="41"/>
        <end position="59"/>
    </location>
</feature>
<dbReference type="GO" id="GO:0019367">
    <property type="term" value="P:fatty acid elongation, saturated fatty acid"/>
    <property type="evidence" value="ECO:0007669"/>
    <property type="project" value="TreeGrafter"/>
</dbReference>
<feature type="transmembrane region" description="Helical" evidence="10">
    <location>
        <begin position="240"/>
        <end position="261"/>
    </location>
</feature>
<gene>
    <name evidence="11" type="ORF">APICC_06769</name>
</gene>
<keyword evidence="8 10" id="KW-0472">Membrane</keyword>
<organism evidence="11 12">
    <name type="scientific">Apis cerana cerana</name>
    <name type="common">Oriental honeybee</name>
    <dbReference type="NCBI Taxonomy" id="94128"/>
    <lineage>
        <taxon>Eukaryota</taxon>
        <taxon>Metazoa</taxon>
        <taxon>Ecdysozoa</taxon>
        <taxon>Arthropoda</taxon>
        <taxon>Hexapoda</taxon>
        <taxon>Insecta</taxon>
        <taxon>Pterygota</taxon>
        <taxon>Neoptera</taxon>
        <taxon>Endopterygota</taxon>
        <taxon>Hymenoptera</taxon>
        <taxon>Apocrita</taxon>
        <taxon>Aculeata</taxon>
        <taxon>Apoidea</taxon>
        <taxon>Anthophila</taxon>
        <taxon>Apidae</taxon>
        <taxon>Apis</taxon>
    </lineage>
</organism>
<dbReference type="PANTHER" id="PTHR11157">
    <property type="entry name" value="FATTY ACID ACYL TRANSFERASE-RELATED"/>
    <property type="match status" value="1"/>
</dbReference>
<dbReference type="AlphaFoldDB" id="A0A2A3E2Z4"/>
<dbReference type="GO" id="GO:0030148">
    <property type="term" value="P:sphingolipid biosynthetic process"/>
    <property type="evidence" value="ECO:0007669"/>
    <property type="project" value="TreeGrafter"/>
</dbReference>
<evidence type="ECO:0000313" key="12">
    <source>
        <dbReference type="Proteomes" id="UP000242457"/>
    </source>
</evidence>